<dbReference type="Proteomes" id="UP000712600">
    <property type="component" value="Unassembled WGS sequence"/>
</dbReference>
<dbReference type="InterPro" id="IPR057523">
    <property type="entry name" value="HTH_74"/>
</dbReference>
<protein>
    <recommendedName>
        <fullName evidence="2">HTH three-helical bundle domain-containing protein</fullName>
    </recommendedName>
</protein>
<proteinExistence type="predicted"/>
<dbReference type="Pfam" id="PF25370">
    <property type="entry name" value="HTH_74"/>
    <property type="match status" value="1"/>
</dbReference>
<accession>A0A8S9PKX6</accession>
<evidence type="ECO:0000313" key="3">
    <source>
        <dbReference type="EMBL" id="KAF3514801.1"/>
    </source>
</evidence>
<reference evidence="3" key="1">
    <citation type="submission" date="2019-12" db="EMBL/GenBank/DDBJ databases">
        <title>Genome sequencing and annotation of Brassica cretica.</title>
        <authorList>
            <person name="Studholme D.J."/>
            <person name="Sarris P."/>
        </authorList>
    </citation>
    <scope>NUCLEOTIDE SEQUENCE</scope>
    <source>
        <strain evidence="3">PFS-109/04</strain>
        <tissue evidence="3">Leaf</tissue>
    </source>
</reference>
<evidence type="ECO:0000256" key="1">
    <source>
        <dbReference type="SAM" id="MobiDB-lite"/>
    </source>
</evidence>
<sequence>MTEFPSSIEREVASSLLLLSSDPIVFSSPSSDRSGSEEGNRSLCGEIDGQVSMSFVSKRSCDSAISNSGSSYRKRSEDDFMNFKIARKRRTNVVYSSVDSKLVTHSKNREIDDLSKEESCLSTGSNEVSSTESRIIAASCEKPHRDSKKKESHRSSSIRRKAGKIMEFLDTSASSELKIRQVLGDNADTSKALRMLVKIGYVKRSGAGGKHHPFIYKVTLYPPPPPTFCLYTMVKGLHFYPLPFLSNADSHIHTLVLNDFYRAAPILMYSSKKSINSCF</sequence>
<gene>
    <name evidence="3" type="ORF">F2Q69_00002097</name>
</gene>
<dbReference type="EMBL" id="QGKX02001521">
    <property type="protein sequence ID" value="KAF3514801.1"/>
    <property type="molecule type" value="Genomic_DNA"/>
</dbReference>
<organism evidence="3 4">
    <name type="scientific">Brassica cretica</name>
    <name type="common">Mustard</name>
    <dbReference type="NCBI Taxonomy" id="69181"/>
    <lineage>
        <taxon>Eukaryota</taxon>
        <taxon>Viridiplantae</taxon>
        <taxon>Streptophyta</taxon>
        <taxon>Embryophyta</taxon>
        <taxon>Tracheophyta</taxon>
        <taxon>Spermatophyta</taxon>
        <taxon>Magnoliopsida</taxon>
        <taxon>eudicotyledons</taxon>
        <taxon>Gunneridae</taxon>
        <taxon>Pentapetalae</taxon>
        <taxon>rosids</taxon>
        <taxon>malvids</taxon>
        <taxon>Brassicales</taxon>
        <taxon>Brassicaceae</taxon>
        <taxon>Brassiceae</taxon>
        <taxon>Brassica</taxon>
    </lineage>
</organism>
<feature type="compositionally biased region" description="Basic residues" evidence="1">
    <location>
        <begin position="145"/>
        <end position="158"/>
    </location>
</feature>
<comment type="caution">
    <text evidence="3">The sequence shown here is derived from an EMBL/GenBank/DDBJ whole genome shotgun (WGS) entry which is preliminary data.</text>
</comment>
<dbReference type="PANTHER" id="PTHR34799">
    <property type="entry name" value="OS07G0656300 PROTEIN"/>
    <property type="match status" value="1"/>
</dbReference>
<dbReference type="PANTHER" id="PTHR34799:SF2">
    <property type="entry name" value="OS07G0656300 PROTEIN"/>
    <property type="match status" value="1"/>
</dbReference>
<dbReference type="AlphaFoldDB" id="A0A8S9PKX6"/>
<name>A0A8S9PKX6_BRACR</name>
<feature type="domain" description="HTH three-helical bundle" evidence="2">
    <location>
        <begin position="155"/>
        <end position="195"/>
    </location>
</feature>
<feature type="region of interest" description="Disordered" evidence="1">
    <location>
        <begin position="138"/>
        <end position="158"/>
    </location>
</feature>
<evidence type="ECO:0000313" key="4">
    <source>
        <dbReference type="Proteomes" id="UP000712600"/>
    </source>
</evidence>
<evidence type="ECO:0000259" key="2">
    <source>
        <dbReference type="Pfam" id="PF25370"/>
    </source>
</evidence>